<feature type="domain" description="Phospholipid/glycerol acyltransferase" evidence="3">
    <location>
        <begin position="53"/>
        <end position="175"/>
    </location>
</feature>
<organism evidence="4 5">
    <name type="scientific">Candidatus Viridilinea halotolerans</name>
    <dbReference type="NCBI Taxonomy" id="2491704"/>
    <lineage>
        <taxon>Bacteria</taxon>
        <taxon>Bacillati</taxon>
        <taxon>Chloroflexota</taxon>
        <taxon>Chloroflexia</taxon>
        <taxon>Chloroflexales</taxon>
        <taxon>Chloroflexineae</taxon>
        <taxon>Oscillochloridaceae</taxon>
        <taxon>Candidatus Viridilinea</taxon>
    </lineage>
</organism>
<dbReference type="SUPFAM" id="SSF69593">
    <property type="entry name" value="Glycerol-3-phosphate (1)-acyltransferase"/>
    <property type="match status" value="1"/>
</dbReference>
<dbReference type="Pfam" id="PF01553">
    <property type="entry name" value="Acyltransferase"/>
    <property type="match status" value="1"/>
</dbReference>
<dbReference type="SMART" id="SM00563">
    <property type="entry name" value="PlsC"/>
    <property type="match status" value="1"/>
</dbReference>
<keyword evidence="2 4" id="KW-0012">Acyltransferase</keyword>
<evidence type="ECO:0000256" key="1">
    <source>
        <dbReference type="ARBA" id="ARBA00022679"/>
    </source>
</evidence>
<reference evidence="4 5" key="1">
    <citation type="submission" date="2018-12" db="EMBL/GenBank/DDBJ databases">
        <title>Genome Sequence of Candidatus Viridilinea halotolerans isolated from saline sulfide-rich spring.</title>
        <authorList>
            <person name="Grouzdev D.S."/>
            <person name="Burganskaya E.I."/>
            <person name="Krutkina M.S."/>
            <person name="Sukhacheva M.V."/>
            <person name="Gorlenko V.M."/>
        </authorList>
    </citation>
    <scope>NUCLEOTIDE SEQUENCE [LARGE SCALE GENOMIC DNA]</scope>
    <source>
        <strain evidence="4">Chok-6</strain>
    </source>
</reference>
<evidence type="ECO:0000256" key="2">
    <source>
        <dbReference type="ARBA" id="ARBA00023315"/>
    </source>
</evidence>
<dbReference type="GO" id="GO:0003841">
    <property type="term" value="F:1-acylglycerol-3-phosphate O-acyltransferase activity"/>
    <property type="evidence" value="ECO:0007669"/>
    <property type="project" value="TreeGrafter"/>
</dbReference>
<evidence type="ECO:0000313" key="4">
    <source>
        <dbReference type="EMBL" id="RRR76155.1"/>
    </source>
</evidence>
<dbReference type="EMBL" id="RSAS01000137">
    <property type="protein sequence ID" value="RRR76155.1"/>
    <property type="molecule type" value="Genomic_DNA"/>
</dbReference>
<gene>
    <name evidence="4" type="ORF">EI684_03490</name>
</gene>
<comment type="caution">
    <text evidence="4">The sequence shown here is derived from an EMBL/GenBank/DDBJ whole genome shotgun (WGS) entry which is preliminary data.</text>
</comment>
<accession>A0A426U7Q5</accession>
<name>A0A426U7Q5_9CHLR</name>
<proteinExistence type="predicted"/>
<dbReference type="AlphaFoldDB" id="A0A426U7Q5"/>
<protein>
    <submittedName>
        <fullName evidence="4">Glycerol acyltransferase</fullName>
    </submittedName>
</protein>
<evidence type="ECO:0000259" key="3">
    <source>
        <dbReference type="SMART" id="SM00563"/>
    </source>
</evidence>
<dbReference type="GO" id="GO:0006654">
    <property type="term" value="P:phosphatidic acid biosynthetic process"/>
    <property type="evidence" value="ECO:0007669"/>
    <property type="project" value="TreeGrafter"/>
</dbReference>
<dbReference type="CDD" id="cd06551">
    <property type="entry name" value="LPLAT"/>
    <property type="match status" value="1"/>
</dbReference>
<dbReference type="GO" id="GO:0005886">
    <property type="term" value="C:plasma membrane"/>
    <property type="evidence" value="ECO:0007669"/>
    <property type="project" value="TreeGrafter"/>
</dbReference>
<dbReference type="InterPro" id="IPR002123">
    <property type="entry name" value="Plipid/glycerol_acylTrfase"/>
</dbReference>
<evidence type="ECO:0000313" key="5">
    <source>
        <dbReference type="Proteomes" id="UP000280307"/>
    </source>
</evidence>
<dbReference type="PANTHER" id="PTHR10434:SF11">
    <property type="entry name" value="1-ACYL-SN-GLYCEROL-3-PHOSPHATE ACYLTRANSFERASE"/>
    <property type="match status" value="1"/>
</dbReference>
<sequence>MTTQPRPALPAAKNWLGDAAIYWLLARRSLWQDFHRVWLQSHGPLPHPADGPLIIYMNHSSWWDGYLMYVIHRVVLRGRFDAHLLMEERQLRRYRFFTWSGAFSINRHNPEDTRRSQTYAANLLRGGKRARALFIFPQGRIVHPDRRPLVTFPGIARIIAQTGPVTLCPVALRYEFLGHQQPHAFIRIGPVHRPAHPTDEASIINAVAERLTAACDALRDDVVSGNFACYQTLLRGRHGIDQRFDRFLRFCSYG</sequence>
<dbReference type="PANTHER" id="PTHR10434">
    <property type="entry name" value="1-ACYL-SN-GLYCEROL-3-PHOSPHATE ACYLTRANSFERASE"/>
    <property type="match status" value="1"/>
</dbReference>
<keyword evidence="1 4" id="KW-0808">Transferase</keyword>
<dbReference type="Proteomes" id="UP000280307">
    <property type="component" value="Unassembled WGS sequence"/>
</dbReference>